<dbReference type="OrthoDB" id="3061721at2759"/>
<gene>
    <name evidence="1" type="ORF">BD626DRAFT_392039</name>
</gene>
<dbReference type="EMBL" id="VDMD01000001">
    <property type="protein sequence ID" value="TRM70324.1"/>
    <property type="molecule type" value="Genomic_DNA"/>
</dbReference>
<sequence length="317" mass="35840">MAIELPIELHRLVFEICGWSEPHTLPTLVLVSSTVRTWTNPILYSVITLWEQRTADLFVNTLESPTSAHHASLVRNLCLTKAVGHRRALRILTLCPNLDHLACWISHPDLYPVLAAHRPQTLSVSFAPLFRDAKRARPDFGGALFERATHVEFKDDPQTWANWTGFLHAPRLTHLAFSCHLSASTVSAAARAIRGILESCTSLRVCLVLAPSRSHWRQVLDVEDPRVVHLNAPKDLITDWENSVRGYRNIWTLAEEVVARRTCKEVDVRSTNSSTAKFQCTKARRQTRYVPLASAVYYCYNTHIAVTDDAISDRMTV</sequence>
<accession>A0A550CZV1</accession>
<protein>
    <submittedName>
        <fullName evidence="1">Uncharacterized protein</fullName>
    </submittedName>
</protein>
<organism evidence="1 2">
    <name type="scientific">Schizophyllum amplum</name>
    <dbReference type="NCBI Taxonomy" id="97359"/>
    <lineage>
        <taxon>Eukaryota</taxon>
        <taxon>Fungi</taxon>
        <taxon>Dikarya</taxon>
        <taxon>Basidiomycota</taxon>
        <taxon>Agaricomycotina</taxon>
        <taxon>Agaricomycetes</taxon>
        <taxon>Agaricomycetidae</taxon>
        <taxon>Agaricales</taxon>
        <taxon>Schizophyllaceae</taxon>
        <taxon>Schizophyllum</taxon>
    </lineage>
</organism>
<evidence type="ECO:0000313" key="1">
    <source>
        <dbReference type="EMBL" id="TRM70324.1"/>
    </source>
</evidence>
<reference evidence="1 2" key="1">
    <citation type="journal article" date="2019" name="New Phytol.">
        <title>Comparative genomics reveals unique wood-decay strategies and fruiting body development in the Schizophyllaceae.</title>
        <authorList>
            <person name="Almasi E."/>
            <person name="Sahu N."/>
            <person name="Krizsan K."/>
            <person name="Balint B."/>
            <person name="Kovacs G.M."/>
            <person name="Kiss B."/>
            <person name="Cseklye J."/>
            <person name="Drula E."/>
            <person name="Henrissat B."/>
            <person name="Nagy I."/>
            <person name="Chovatia M."/>
            <person name="Adam C."/>
            <person name="LaButti K."/>
            <person name="Lipzen A."/>
            <person name="Riley R."/>
            <person name="Grigoriev I.V."/>
            <person name="Nagy L.G."/>
        </authorList>
    </citation>
    <scope>NUCLEOTIDE SEQUENCE [LARGE SCALE GENOMIC DNA]</scope>
    <source>
        <strain evidence="1 2">NL-1724</strain>
    </source>
</reference>
<comment type="caution">
    <text evidence="1">The sequence shown here is derived from an EMBL/GenBank/DDBJ whole genome shotgun (WGS) entry which is preliminary data.</text>
</comment>
<dbReference type="STRING" id="97359.A0A550CZV1"/>
<dbReference type="Proteomes" id="UP000320762">
    <property type="component" value="Unassembled WGS sequence"/>
</dbReference>
<keyword evidence="2" id="KW-1185">Reference proteome</keyword>
<evidence type="ECO:0000313" key="2">
    <source>
        <dbReference type="Proteomes" id="UP000320762"/>
    </source>
</evidence>
<proteinExistence type="predicted"/>
<dbReference type="AlphaFoldDB" id="A0A550CZV1"/>
<name>A0A550CZV1_9AGAR</name>